<evidence type="ECO:0000256" key="3">
    <source>
        <dbReference type="ARBA" id="ARBA00022787"/>
    </source>
</evidence>
<gene>
    <name evidence="10" type="ORF">CC1G_01189</name>
</gene>
<feature type="transmembrane region" description="Helical" evidence="8">
    <location>
        <begin position="339"/>
        <end position="361"/>
    </location>
</feature>
<dbReference type="AlphaFoldDB" id="A8NEU0"/>
<dbReference type="OrthoDB" id="5835136at2759"/>
<evidence type="ECO:0000256" key="5">
    <source>
        <dbReference type="ARBA" id="ARBA00023128"/>
    </source>
</evidence>
<dbReference type="Pfam" id="PF10568">
    <property type="entry name" value="Tom37"/>
    <property type="match status" value="1"/>
</dbReference>
<evidence type="ECO:0000256" key="1">
    <source>
        <dbReference type="ARBA" id="ARBA00004294"/>
    </source>
</evidence>
<evidence type="ECO:0000256" key="7">
    <source>
        <dbReference type="SAM" id="MobiDB-lite"/>
    </source>
</evidence>
<dbReference type="InterPro" id="IPR036282">
    <property type="entry name" value="Glutathione-S-Trfase_C_sf"/>
</dbReference>
<keyword evidence="3" id="KW-1000">Mitochondrion outer membrane</keyword>
<evidence type="ECO:0000256" key="2">
    <source>
        <dbReference type="ARBA" id="ARBA00022448"/>
    </source>
</evidence>
<dbReference type="GO" id="GO:0001401">
    <property type="term" value="C:SAM complex"/>
    <property type="evidence" value="ECO:0007669"/>
    <property type="project" value="InterPro"/>
</dbReference>
<dbReference type="CDD" id="cd03054">
    <property type="entry name" value="GST_N_Metaxin"/>
    <property type="match status" value="1"/>
</dbReference>
<organism evidence="10 11">
    <name type="scientific">Coprinopsis cinerea (strain Okayama-7 / 130 / ATCC MYA-4618 / FGSC 9003)</name>
    <name type="common">Inky cap fungus</name>
    <name type="synonym">Hormographiella aspergillata</name>
    <dbReference type="NCBI Taxonomy" id="240176"/>
    <lineage>
        <taxon>Eukaryota</taxon>
        <taxon>Fungi</taxon>
        <taxon>Dikarya</taxon>
        <taxon>Basidiomycota</taxon>
        <taxon>Agaricomycotina</taxon>
        <taxon>Agaricomycetes</taxon>
        <taxon>Agaricomycetidae</taxon>
        <taxon>Agaricales</taxon>
        <taxon>Agaricineae</taxon>
        <taxon>Psathyrellaceae</taxon>
        <taxon>Coprinopsis</taxon>
    </lineage>
</organism>
<keyword evidence="8" id="KW-0812">Transmembrane</keyword>
<dbReference type="OMA" id="GYMVHVG"/>
<dbReference type="InterPro" id="IPR050931">
    <property type="entry name" value="Mito_Protein_Transport_Metaxin"/>
</dbReference>
<dbReference type="EMBL" id="AACS02000002">
    <property type="protein sequence ID" value="EAU88816.1"/>
    <property type="molecule type" value="Genomic_DNA"/>
</dbReference>
<keyword evidence="6 8" id="KW-0472">Membrane</keyword>
<dbReference type="GO" id="GO:0007005">
    <property type="term" value="P:mitochondrion organization"/>
    <property type="evidence" value="ECO:0007669"/>
    <property type="project" value="TreeGrafter"/>
</dbReference>
<dbReference type="RefSeq" id="XP_001833127.1">
    <property type="nucleotide sequence ID" value="XM_001833075.1"/>
</dbReference>
<comment type="caution">
    <text evidence="10">The sequence shown here is derived from an EMBL/GenBank/DDBJ whole genome shotgun (WGS) entry which is preliminary data.</text>
</comment>
<accession>A8NEU0</accession>
<feature type="region of interest" description="Disordered" evidence="7">
    <location>
        <begin position="382"/>
        <end position="401"/>
    </location>
</feature>
<reference evidence="10 11" key="1">
    <citation type="journal article" date="2010" name="Proc. Natl. Acad. Sci. U.S.A.">
        <title>Insights into evolution of multicellular fungi from the assembled chromosomes of the mushroom Coprinopsis cinerea (Coprinus cinereus).</title>
        <authorList>
            <person name="Stajich J.E."/>
            <person name="Wilke S.K."/>
            <person name="Ahren D."/>
            <person name="Au C.H."/>
            <person name="Birren B.W."/>
            <person name="Borodovsky M."/>
            <person name="Burns C."/>
            <person name="Canback B."/>
            <person name="Casselton L.A."/>
            <person name="Cheng C.K."/>
            <person name="Deng J."/>
            <person name="Dietrich F.S."/>
            <person name="Fargo D.C."/>
            <person name="Farman M.L."/>
            <person name="Gathman A.C."/>
            <person name="Goldberg J."/>
            <person name="Guigo R."/>
            <person name="Hoegger P.J."/>
            <person name="Hooker J.B."/>
            <person name="Huggins A."/>
            <person name="James T.Y."/>
            <person name="Kamada T."/>
            <person name="Kilaru S."/>
            <person name="Kodira C."/>
            <person name="Kues U."/>
            <person name="Kupfer D."/>
            <person name="Kwan H.S."/>
            <person name="Lomsadze A."/>
            <person name="Li W."/>
            <person name="Lilly W.W."/>
            <person name="Ma L.J."/>
            <person name="Mackey A.J."/>
            <person name="Manning G."/>
            <person name="Martin F."/>
            <person name="Muraguchi H."/>
            <person name="Natvig D.O."/>
            <person name="Palmerini H."/>
            <person name="Ramesh M.A."/>
            <person name="Rehmeyer C.J."/>
            <person name="Roe B.A."/>
            <person name="Shenoy N."/>
            <person name="Stanke M."/>
            <person name="Ter-Hovhannisyan V."/>
            <person name="Tunlid A."/>
            <person name="Velagapudi R."/>
            <person name="Vision T.J."/>
            <person name="Zeng Q."/>
            <person name="Zolan M.E."/>
            <person name="Pukkila P.J."/>
        </authorList>
    </citation>
    <scope>NUCLEOTIDE SEQUENCE [LARGE SCALE GENOMIC DNA]</scope>
    <source>
        <strain evidence="11">Okayama-7 / 130 / ATCC MYA-4618 / FGSC 9003</strain>
    </source>
</reference>
<dbReference type="InParanoid" id="A8NEU0"/>
<dbReference type="STRING" id="240176.A8NEU0"/>
<protein>
    <recommendedName>
        <fullName evidence="9">Mitochondrial outer membrane transport complex Sam37/metaxin N-terminal domain-containing protein</fullName>
    </recommendedName>
</protein>
<proteinExistence type="predicted"/>
<dbReference type="KEGG" id="cci:CC1G_01189"/>
<sequence>MAAEAGSSQRIQLYVWPKLWDLPSFDPYCLTAILYLQLAIPGDFTIIECTDVDLSPSGQLPFLVHGTEVVTSFASILKYVSGLAETEGNKYPNANTDKHLSPKERSQRNAWLAHVEANLGDLVASTFYSADNWDKTVHKAFSSLFPVPQRYFVPSKLRAAYQPRLEAAGLWSDAEPAPDKKSVFEESSLRGKQQKSVPKIEKNKGKFTKIFEKEKFIAKSKKILDLYARLLEGKQYVFDSITSIDVAIAAHTVLLIQPRLPDDTINKLVTETYPALLAHSERVKHRVLPGPNNPPFTYETYRRSLCSFLLPFWGRSAVKKDSTRKEKTPEERQVDRMRWAFVGLALGSLAAYIAVVGQPFFQFVLVKMQELEAAEELEYVEDDEWEEDDEEIEVELPEEVM</sequence>
<keyword evidence="4" id="KW-0653">Protein transport</keyword>
<evidence type="ECO:0000256" key="6">
    <source>
        <dbReference type="ARBA" id="ARBA00023136"/>
    </source>
</evidence>
<evidence type="ECO:0000256" key="4">
    <source>
        <dbReference type="ARBA" id="ARBA00022927"/>
    </source>
</evidence>
<dbReference type="eggNOG" id="KOG3028">
    <property type="taxonomic scope" value="Eukaryota"/>
</dbReference>
<dbReference type="GO" id="GO:0015031">
    <property type="term" value="P:protein transport"/>
    <property type="evidence" value="ECO:0007669"/>
    <property type="project" value="UniProtKB-KW"/>
</dbReference>
<feature type="domain" description="Mitochondrial outer membrane transport complex Sam37/metaxin N-terminal" evidence="9">
    <location>
        <begin position="29"/>
        <end position="158"/>
    </location>
</feature>
<evidence type="ECO:0000256" key="8">
    <source>
        <dbReference type="SAM" id="Phobius"/>
    </source>
</evidence>
<dbReference type="InterPro" id="IPR019564">
    <property type="entry name" value="Sam37/metaxin_N"/>
</dbReference>
<dbReference type="FunCoup" id="A8NEU0">
    <property type="interactions" value="158"/>
</dbReference>
<evidence type="ECO:0000259" key="9">
    <source>
        <dbReference type="Pfam" id="PF10568"/>
    </source>
</evidence>
<dbReference type="PANTHER" id="PTHR12289:SF41">
    <property type="entry name" value="FAILED AXON CONNECTIONS-RELATED"/>
    <property type="match status" value="1"/>
</dbReference>
<evidence type="ECO:0000313" key="10">
    <source>
        <dbReference type="EMBL" id="EAU88816.1"/>
    </source>
</evidence>
<dbReference type="PANTHER" id="PTHR12289">
    <property type="entry name" value="METAXIN RELATED"/>
    <property type="match status" value="1"/>
</dbReference>
<dbReference type="GeneID" id="6009621"/>
<keyword evidence="11" id="KW-1185">Reference proteome</keyword>
<keyword evidence="5" id="KW-0496">Mitochondrion</keyword>
<keyword evidence="2" id="KW-0813">Transport</keyword>
<name>A8NEU0_COPC7</name>
<evidence type="ECO:0000313" key="11">
    <source>
        <dbReference type="Proteomes" id="UP000001861"/>
    </source>
</evidence>
<comment type="subcellular location">
    <subcellularLocation>
        <location evidence="1">Mitochondrion outer membrane</location>
    </subcellularLocation>
</comment>
<keyword evidence="8" id="KW-1133">Transmembrane helix</keyword>
<dbReference type="VEuPathDB" id="FungiDB:CC1G_01189"/>
<dbReference type="SUPFAM" id="SSF47616">
    <property type="entry name" value="GST C-terminal domain-like"/>
    <property type="match status" value="1"/>
</dbReference>
<dbReference type="Proteomes" id="UP000001861">
    <property type="component" value="Unassembled WGS sequence"/>
</dbReference>